<evidence type="ECO:0000259" key="1">
    <source>
        <dbReference type="Pfam" id="PF00534"/>
    </source>
</evidence>
<dbReference type="STRING" id="1458985.BJP34_12240"/>
<dbReference type="Pfam" id="PF00534">
    <property type="entry name" value="Glycos_transf_1"/>
    <property type="match status" value="1"/>
</dbReference>
<dbReference type="CDD" id="cd03801">
    <property type="entry name" value="GT4_PimA-like"/>
    <property type="match status" value="1"/>
</dbReference>
<dbReference type="InterPro" id="IPR001296">
    <property type="entry name" value="Glyco_trans_1"/>
</dbReference>
<dbReference type="PANTHER" id="PTHR45947">
    <property type="entry name" value="SULFOQUINOVOSYL TRANSFERASE SQD2"/>
    <property type="match status" value="1"/>
</dbReference>
<organism evidence="2 3">
    <name type="scientific">Moorena producens PAL-8-15-08-1</name>
    <dbReference type="NCBI Taxonomy" id="1458985"/>
    <lineage>
        <taxon>Bacteria</taxon>
        <taxon>Bacillati</taxon>
        <taxon>Cyanobacteriota</taxon>
        <taxon>Cyanophyceae</taxon>
        <taxon>Coleofasciculales</taxon>
        <taxon>Coleofasciculaceae</taxon>
        <taxon>Moorena</taxon>
    </lineage>
</organism>
<dbReference type="SUPFAM" id="SSF53756">
    <property type="entry name" value="UDP-Glycosyltransferase/glycogen phosphorylase"/>
    <property type="match status" value="1"/>
</dbReference>
<reference evidence="3" key="1">
    <citation type="submission" date="2016-10" db="EMBL/GenBank/DDBJ databases">
        <title>Comparative genomics uncovers the prolific and rare metabolic potential of the cyanobacterial genus Moorea.</title>
        <authorList>
            <person name="Leao T."/>
            <person name="Castelao G."/>
            <person name="Korobeynikov A."/>
            <person name="Monroe E.A."/>
            <person name="Podell S."/>
            <person name="Glukhov E."/>
            <person name="Allen E."/>
            <person name="Gerwick W.H."/>
            <person name="Gerwick L."/>
        </authorList>
    </citation>
    <scope>NUCLEOTIDE SEQUENCE [LARGE SCALE GENOMIC DNA]</scope>
    <source>
        <strain evidence="3">PAL-8-15-08-1</strain>
    </source>
</reference>
<dbReference type="Proteomes" id="UP000177870">
    <property type="component" value="Chromosome"/>
</dbReference>
<dbReference type="GO" id="GO:0016757">
    <property type="term" value="F:glycosyltransferase activity"/>
    <property type="evidence" value="ECO:0007669"/>
    <property type="project" value="InterPro"/>
</dbReference>
<gene>
    <name evidence="2" type="ORF">BJP34_12240</name>
</gene>
<accession>A0A1D8TRA1</accession>
<dbReference type="PANTHER" id="PTHR45947:SF3">
    <property type="entry name" value="SULFOQUINOVOSYL TRANSFERASE SQD2"/>
    <property type="match status" value="1"/>
</dbReference>
<sequence length="400" mass="45404">MNILISAYGCSPVRGSEYGIGWNVVKQIAKDHSHKCWVLTNTTDQSQIEQELANSPLDNVTFIFVAMSEGSRNSGLSHYLYYIAWQIRAFFVAKKLQGEIGFDLVHHVTYQNSWLPTWIGWLDVPFIWNGGAKDKIPSVLLKTLSLQSAMMERIRMVSMNALGRFTQWSVASRAQLILSREASQWSDNLPVKAFPPFGLNQKDIERLGQLHQRQDEPFRVVSIGRFLGWKGFALGIRAFAQFHREHPTSEYWLIGDGPEKERLEKLAKDLGCGDAVRFWGKLSRDQVLQRMAEVDVLMHPSFHDHWPTVVLEAMASGRPVVCLDIGGPSLMVQEDWGIKVPVDNLSQVINDLDQALLQLAINGEKRISMGLKGRVIVSENWSWEIIGEQMLNLYQEVINS</sequence>
<name>A0A1D8TRA1_9CYAN</name>
<dbReference type="InterPro" id="IPR050194">
    <property type="entry name" value="Glycosyltransferase_grp1"/>
</dbReference>
<feature type="domain" description="Glycosyl transferase family 1" evidence="1">
    <location>
        <begin position="211"/>
        <end position="356"/>
    </location>
</feature>
<proteinExistence type="predicted"/>
<dbReference type="OrthoDB" id="9775208at2"/>
<dbReference type="Gene3D" id="3.40.50.2000">
    <property type="entry name" value="Glycogen Phosphorylase B"/>
    <property type="match status" value="2"/>
</dbReference>
<dbReference type="AlphaFoldDB" id="A0A1D8TRA1"/>
<evidence type="ECO:0000313" key="3">
    <source>
        <dbReference type="Proteomes" id="UP000177870"/>
    </source>
</evidence>
<dbReference type="KEGG" id="mpro:BJP34_12240"/>
<dbReference type="EMBL" id="CP017599">
    <property type="protein sequence ID" value="AOX00114.1"/>
    <property type="molecule type" value="Genomic_DNA"/>
</dbReference>
<evidence type="ECO:0000313" key="2">
    <source>
        <dbReference type="EMBL" id="AOX00114.1"/>
    </source>
</evidence>
<protein>
    <recommendedName>
        <fullName evidence="1">Glycosyl transferase family 1 domain-containing protein</fullName>
    </recommendedName>
</protein>
<dbReference type="RefSeq" id="WP_070392585.1">
    <property type="nucleotide sequence ID" value="NZ_CP017599.1"/>
</dbReference>